<name>A0A9E6UL54_9HYPH</name>
<organism evidence="4 5">
    <name type="scientific">Chenggangzhangella methanolivorans</name>
    <dbReference type="NCBI Taxonomy" id="1437009"/>
    <lineage>
        <taxon>Bacteria</taxon>
        <taxon>Pseudomonadati</taxon>
        <taxon>Pseudomonadota</taxon>
        <taxon>Alphaproteobacteria</taxon>
        <taxon>Hyphomicrobiales</taxon>
        <taxon>Methylopilaceae</taxon>
        <taxon>Chenggangzhangella</taxon>
    </lineage>
</organism>
<sequence>MTPLAAPHNPTFEGEAAPRVLILGGSSDGFEAAERFTASGYEVVTSFAGRTETRRTPAGLWRVGGFGGVTGLSAYLAVEDFALVVDATHPFAARIKDNAAKACHAVGARLVHVVRPAWRPREGDDWRFASDVEAAAQLTPRTDGPCFLTVGRMKIAPFAKRRDLRFVIRTVEPPEPPFDHPNAIVVNDRGPFSLANEHALFEEHGFGVLVTANSGGKGAVAKLDAARERGVPVVLVDRPPPPAGLVVETVEEALEQAKALIGDPGVA</sequence>
<dbReference type="InterPro" id="IPR003723">
    <property type="entry name" value="Precorrin-6x_reduct"/>
</dbReference>
<accession>A0A9E6UL54</accession>
<dbReference type="Proteomes" id="UP000825701">
    <property type="component" value="Chromosome"/>
</dbReference>
<dbReference type="PANTHER" id="PTHR36925">
    <property type="entry name" value="COBALT-PRECORRIN-6A REDUCTASE"/>
    <property type="match status" value="1"/>
</dbReference>
<dbReference type="NCBIfam" id="NF005968">
    <property type="entry name" value="PRK08057.1-2"/>
    <property type="match status" value="1"/>
</dbReference>
<proteinExistence type="predicted"/>
<dbReference type="KEGG" id="cmet:K6K41_26940"/>
<dbReference type="RefSeq" id="WP_261403291.1">
    <property type="nucleotide sequence ID" value="NZ_CP081869.1"/>
</dbReference>
<evidence type="ECO:0000256" key="3">
    <source>
        <dbReference type="ARBA" id="ARBA00023002"/>
    </source>
</evidence>
<dbReference type="PROSITE" id="PS51014">
    <property type="entry name" value="COBK_CBIJ"/>
    <property type="match status" value="1"/>
</dbReference>
<evidence type="ECO:0000256" key="2">
    <source>
        <dbReference type="ARBA" id="ARBA00022573"/>
    </source>
</evidence>
<dbReference type="EMBL" id="CP081869">
    <property type="protein sequence ID" value="QZO00137.1"/>
    <property type="molecule type" value="Genomic_DNA"/>
</dbReference>
<dbReference type="GO" id="GO:0016994">
    <property type="term" value="F:precorrin-6A reductase activity"/>
    <property type="evidence" value="ECO:0007669"/>
    <property type="project" value="InterPro"/>
</dbReference>
<keyword evidence="3 4" id="KW-0560">Oxidoreductase</keyword>
<dbReference type="AlphaFoldDB" id="A0A9E6UL54"/>
<comment type="pathway">
    <text evidence="1">Cofactor biosynthesis; adenosylcobalamin biosynthesis.</text>
</comment>
<evidence type="ECO:0000313" key="5">
    <source>
        <dbReference type="Proteomes" id="UP000825701"/>
    </source>
</evidence>
<dbReference type="EC" id="1.3.1.106" evidence="4"/>
<gene>
    <name evidence="4" type="ORF">K6K41_26940</name>
</gene>
<keyword evidence="2" id="KW-0169">Cobalamin biosynthesis</keyword>
<protein>
    <submittedName>
        <fullName evidence="4">Cobalt-precorrin-6A reductase</fullName>
        <ecNumber evidence="4">1.3.1.106</ecNumber>
    </submittedName>
</protein>
<reference evidence="4" key="1">
    <citation type="submission" date="2021-08" db="EMBL/GenBank/DDBJ databases">
        <authorList>
            <person name="Zhang H."/>
            <person name="Xu M."/>
            <person name="Yu Z."/>
            <person name="Yang L."/>
            <person name="Cai Y."/>
        </authorList>
    </citation>
    <scope>NUCLEOTIDE SEQUENCE</scope>
    <source>
        <strain evidence="4">CHL1</strain>
    </source>
</reference>
<dbReference type="Pfam" id="PF02571">
    <property type="entry name" value="CbiJ"/>
    <property type="match status" value="1"/>
</dbReference>
<dbReference type="Gene3D" id="3.40.50.2300">
    <property type="match status" value="1"/>
</dbReference>
<dbReference type="PANTHER" id="PTHR36925:SF1">
    <property type="entry name" value="COBALT-PRECORRIN-6A REDUCTASE"/>
    <property type="match status" value="1"/>
</dbReference>
<dbReference type="GO" id="GO:0009236">
    <property type="term" value="P:cobalamin biosynthetic process"/>
    <property type="evidence" value="ECO:0007669"/>
    <property type="project" value="UniProtKB-KW"/>
</dbReference>
<evidence type="ECO:0000256" key="1">
    <source>
        <dbReference type="ARBA" id="ARBA00004953"/>
    </source>
</evidence>
<keyword evidence="5" id="KW-1185">Reference proteome</keyword>
<evidence type="ECO:0000313" key="4">
    <source>
        <dbReference type="EMBL" id="QZO00137.1"/>
    </source>
</evidence>